<dbReference type="OMA" id="NQIKWCR"/>
<dbReference type="SUPFAM" id="SSF50978">
    <property type="entry name" value="WD40 repeat-like"/>
    <property type="match status" value="1"/>
</dbReference>
<reference evidence="6" key="1">
    <citation type="journal article" date="2013" name="Nature">
        <title>Pan genome of the phytoplankton Emiliania underpins its global distribution.</title>
        <authorList>
            <person name="Read B.A."/>
            <person name="Kegel J."/>
            <person name="Klute M.J."/>
            <person name="Kuo A."/>
            <person name="Lefebvre S.C."/>
            <person name="Maumus F."/>
            <person name="Mayer C."/>
            <person name="Miller J."/>
            <person name="Monier A."/>
            <person name="Salamov A."/>
            <person name="Young J."/>
            <person name="Aguilar M."/>
            <person name="Claverie J.M."/>
            <person name="Frickenhaus S."/>
            <person name="Gonzalez K."/>
            <person name="Herman E.K."/>
            <person name="Lin Y.C."/>
            <person name="Napier J."/>
            <person name="Ogata H."/>
            <person name="Sarno A.F."/>
            <person name="Shmutz J."/>
            <person name="Schroeder D."/>
            <person name="de Vargas C."/>
            <person name="Verret F."/>
            <person name="von Dassow P."/>
            <person name="Valentin K."/>
            <person name="Van de Peer Y."/>
            <person name="Wheeler G."/>
            <person name="Dacks J.B."/>
            <person name="Delwiche C.F."/>
            <person name="Dyhrman S.T."/>
            <person name="Glockner G."/>
            <person name="John U."/>
            <person name="Richards T."/>
            <person name="Worden A.Z."/>
            <person name="Zhang X."/>
            <person name="Grigoriev I.V."/>
            <person name="Allen A.E."/>
            <person name="Bidle K."/>
            <person name="Borodovsky M."/>
            <person name="Bowler C."/>
            <person name="Brownlee C."/>
            <person name="Cock J.M."/>
            <person name="Elias M."/>
            <person name="Gladyshev V.N."/>
            <person name="Groth M."/>
            <person name="Guda C."/>
            <person name="Hadaegh A."/>
            <person name="Iglesias-Rodriguez M.D."/>
            <person name="Jenkins J."/>
            <person name="Jones B.M."/>
            <person name="Lawson T."/>
            <person name="Leese F."/>
            <person name="Lindquist E."/>
            <person name="Lobanov A."/>
            <person name="Lomsadze A."/>
            <person name="Malik S.B."/>
            <person name="Marsh M.E."/>
            <person name="Mackinder L."/>
            <person name="Mock T."/>
            <person name="Mueller-Roeber B."/>
            <person name="Pagarete A."/>
            <person name="Parker M."/>
            <person name="Probert I."/>
            <person name="Quesneville H."/>
            <person name="Raines C."/>
            <person name="Rensing S.A."/>
            <person name="Riano-Pachon D.M."/>
            <person name="Richier S."/>
            <person name="Rokitta S."/>
            <person name="Shiraiwa Y."/>
            <person name="Soanes D.M."/>
            <person name="van der Giezen M."/>
            <person name="Wahlund T.M."/>
            <person name="Williams B."/>
            <person name="Wilson W."/>
            <person name="Wolfe G."/>
            <person name="Wurch L.L."/>
        </authorList>
    </citation>
    <scope>NUCLEOTIDE SEQUENCE</scope>
</reference>
<dbReference type="EnsemblProtists" id="EOD07465">
    <property type="protein sequence ID" value="EOD07465"/>
    <property type="gene ID" value="EMIHUDRAFT_438544"/>
</dbReference>
<dbReference type="SMART" id="SM00320">
    <property type="entry name" value="WD40"/>
    <property type="match status" value="4"/>
</dbReference>
<dbReference type="AlphaFoldDB" id="A0A0D3I880"/>
<dbReference type="InterPro" id="IPR036322">
    <property type="entry name" value="WD40_repeat_dom_sf"/>
</dbReference>
<dbReference type="Gene3D" id="2.130.10.10">
    <property type="entry name" value="YVTN repeat-like/Quinoprotein amine dehydrogenase"/>
    <property type="match status" value="1"/>
</dbReference>
<dbReference type="InterPro" id="IPR001680">
    <property type="entry name" value="WD40_rpt"/>
</dbReference>
<dbReference type="eggNOG" id="KOG1354">
    <property type="taxonomic scope" value="Eukaryota"/>
</dbReference>
<dbReference type="PRINTS" id="PR00600">
    <property type="entry name" value="PP2APR55"/>
</dbReference>
<evidence type="ECO:0000256" key="3">
    <source>
        <dbReference type="ARBA" id="ARBA00022737"/>
    </source>
</evidence>
<dbReference type="GeneID" id="17253583"/>
<dbReference type="PANTHER" id="PTHR11871">
    <property type="entry name" value="PROTEIN PHOSPHATASE PP2A REGULATORY SUBUNIT B"/>
    <property type="match status" value="1"/>
</dbReference>
<proteinExistence type="inferred from homology"/>
<name>A0A0D3I880_EMIH1</name>
<organism evidence="5 6">
    <name type="scientific">Emiliania huxleyi (strain CCMP1516)</name>
    <dbReference type="NCBI Taxonomy" id="280463"/>
    <lineage>
        <taxon>Eukaryota</taxon>
        <taxon>Haptista</taxon>
        <taxon>Haptophyta</taxon>
        <taxon>Prymnesiophyceae</taxon>
        <taxon>Isochrysidales</taxon>
        <taxon>Noelaerhabdaceae</taxon>
        <taxon>Emiliania</taxon>
    </lineage>
</organism>
<dbReference type="PaxDb" id="2903-EOD07465"/>
<dbReference type="Proteomes" id="UP000013827">
    <property type="component" value="Unassembled WGS sequence"/>
</dbReference>
<dbReference type="InterPro" id="IPR015943">
    <property type="entry name" value="WD40/YVTN_repeat-like_dom_sf"/>
</dbReference>
<dbReference type="PIRSF" id="PIRSF037309">
    <property type="entry name" value="PP2A_PR55"/>
    <property type="match status" value="1"/>
</dbReference>
<dbReference type="RefSeq" id="XP_005759894.1">
    <property type="nucleotide sequence ID" value="XM_005759837.1"/>
</dbReference>
<keyword evidence="2 4" id="KW-0853">WD repeat</keyword>
<evidence type="ECO:0000256" key="2">
    <source>
        <dbReference type="ARBA" id="ARBA00022574"/>
    </source>
</evidence>
<keyword evidence="3 4" id="KW-0677">Repeat</keyword>
<keyword evidence="6" id="KW-1185">Reference proteome</keyword>
<dbReference type="KEGG" id="ehx:EMIHUDRAFT_438544"/>
<reference evidence="5" key="2">
    <citation type="submission" date="2024-10" db="UniProtKB">
        <authorList>
            <consortium name="EnsemblProtists"/>
        </authorList>
    </citation>
    <scope>IDENTIFICATION</scope>
</reference>
<dbReference type="GO" id="GO:0019888">
    <property type="term" value="F:protein phosphatase regulator activity"/>
    <property type="evidence" value="ECO:0007669"/>
    <property type="project" value="InterPro"/>
</dbReference>
<dbReference type="HOGENOM" id="CLU_021713_3_3_1"/>
<dbReference type="Pfam" id="PF00400">
    <property type="entry name" value="WD40"/>
    <property type="match status" value="1"/>
</dbReference>
<comment type="similarity">
    <text evidence="1 4">Belongs to the phosphatase 2A regulatory subunit B family.</text>
</comment>
<accession>A0A0D3I880</accession>
<dbReference type="InterPro" id="IPR000009">
    <property type="entry name" value="PP2A_PR55"/>
</dbReference>
<sequence length="459" mass="51248">MAATRGGAPEWRFFQVFGEEQPDGAGVEDIQEADLLSALDFDETGNYLATGDRGGRIVVFERATPDEQQLTPDDQRPCPAAALRAKEKAQYRFLTEFQSHEPEFDFLKSLEIEEKINSMRWCKGTMGCKMLLSTNDKTIKLWKVYGKKIKTVSNMNIEPRNGCAGGPAAVMRGRGLRLPLMATCERVVTATPKRTFANAHAYHINSVALCSDGESFLSCDDLRLNLWNLRDAKCCFNIVDVKPANMEALSKVLTSADFHPIDCHTFLYSSSRGCVRLGDMRAAALCDASAKSFEEPEDPATKSFFSEITSSIASARFSRDGRNIVTRDYLSVRIWDVRVETRPLKTIAMHEHLRPKLCDLYEKDCIFDKFECCFNHNATHVLTGSYQNRFHLLSADGSTPDLALEASQTPYRRASAPPLYSAADLPPDFSRRVLHTAFHPQHNVAAIAATSTLYIMNGT</sequence>
<dbReference type="GO" id="GO:0000159">
    <property type="term" value="C:protein phosphatase type 2A complex"/>
    <property type="evidence" value="ECO:0007669"/>
    <property type="project" value="UniProtKB-UniRule"/>
</dbReference>
<evidence type="ECO:0000256" key="4">
    <source>
        <dbReference type="RuleBase" id="RU331113"/>
    </source>
</evidence>
<dbReference type="STRING" id="2903.R1CYP7"/>
<evidence type="ECO:0000256" key="1">
    <source>
        <dbReference type="ARBA" id="ARBA00008259"/>
    </source>
</evidence>
<evidence type="ECO:0000313" key="5">
    <source>
        <dbReference type="EnsemblProtists" id="EOD07465"/>
    </source>
</evidence>
<protein>
    <recommendedName>
        <fullName evidence="4">Serine/threonine-protein phosphatase 2A 55 kDa regulatory subunit B</fullName>
    </recommendedName>
</protein>
<evidence type="ECO:0000313" key="6">
    <source>
        <dbReference type="Proteomes" id="UP000013827"/>
    </source>
</evidence>